<name>A0A2H0CT26_9BACT</name>
<dbReference type="PANTHER" id="PTHR33317:SF4">
    <property type="entry name" value="POLYNUCLEOTIDYL TRANSFERASE, RIBONUCLEASE H-LIKE SUPERFAMILY PROTEIN"/>
    <property type="match status" value="1"/>
</dbReference>
<keyword evidence="1 5" id="KW-0963">Cytoplasm</keyword>
<evidence type="ECO:0000256" key="2">
    <source>
        <dbReference type="ARBA" id="ARBA00022517"/>
    </source>
</evidence>
<feature type="domain" description="YqgF/RNase H-like" evidence="6">
    <location>
        <begin position="12"/>
        <end position="108"/>
    </location>
</feature>
<keyword evidence="4 5" id="KW-0378">Hydrolase</keyword>
<dbReference type="EMBL" id="PCTL01000032">
    <property type="protein sequence ID" value="PIP73054.1"/>
    <property type="molecule type" value="Genomic_DNA"/>
</dbReference>
<dbReference type="GO" id="GO:0004518">
    <property type="term" value="F:nuclease activity"/>
    <property type="evidence" value="ECO:0007669"/>
    <property type="project" value="UniProtKB-KW"/>
</dbReference>
<accession>A0A2H0CT26</accession>
<dbReference type="SUPFAM" id="SSF53098">
    <property type="entry name" value="Ribonuclease H-like"/>
    <property type="match status" value="1"/>
</dbReference>
<gene>
    <name evidence="7" type="ORF">COW88_03230</name>
</gene>
<evidence type="ECO:0000256" key="1">
    <source>
        <dbReference type="ARBA" id="ARBA00022490"/>
    </source>
</evidence>
<dbReference type="Proteomes" id="UP000230638">
    <property type="component" value="Unassembled WGS sequence"/>
</dbReference>
<dbReference type="InterPro" id="IPR006641">
    <property type="entry name" value="YqgF/RNaseH-like_dom"/>
</dbReference>
<dbReference type="Pfam" id="PF03652">
    <property type="entry name" value="RuvX"/>
    <property type="match status" value="1"/>
</dbReference>
<evidence type="ECO:0000313" key="8">
    <source>
        <dbReference type="Proteomes" id="UP000230638"/>
    </source>
</evidence>
<organism evidence="7 8">
    <name type="scientific">Candidatus Lloydbacteria bacterium CG22_combo_CG10-13_8_21_14_all_47_15</name>
    <dbReference type="NCBI Taxonomy" id="1974635"/>
    <lineage>
        <taxon>Bacteria</taxon>
        <taxon>Candidatus Lloydiibacteriota</taxon>
    </lineage>
</organism>
<dbReference type="SMART" id="SM00732">
    <property type="entry name" value="YqgFc"/>
    <property type="match status" value="1"/>
</dbReference>
<dbReference type="GO" id="GO:0016788">
    <property type="term" value="F:hydrolase activity, acting on ester bonds"/>
    <property type="evidence" value="ECO:0007669"/>
    <property type="project" value="UniProtKB-UniRule"/>
</dbReference>
<reference evidence="7 8" key="1">
    <citation type="submission" date="2017-09" db="EMBL/GenBank/DDBJ databases">
        <title>Depth-based differentiation of microbial function through sediment-hosted aquifers and enrichment of novel symbionts in the deep terrestrial subsurface.</title>
        <authorList>
            <person name="Probst A.J."/>
            <person name="Ladd B."/>
            <person name="Jarett J.K."/>
            <person name="Geller-Mcgrath D.E."/>
            <person name="Sieber C.M."/>
            <person name="Emerson J.B."/>
            <person name="Anantharaman K."/>
            <person name="Thomas B.C."/>
            <person name="Malmstrom R."/>
            <person name="Stieglmeier M."/>
            <person name="Klingl A."/>
            <person name="Woyke T."/>
            <person name="Ryan C.M."/>
            <person name="Banfield J.F."/>
        </authorList>
    </citation>
    <scope>NUCLEOTIDE SEQUENCE [LARGE SCALE GENOMIC DNA]</scope>
    <source>
        <strain evidence="7">CG22_combo_CG10-13_8_21_14_all_47_15</strain>
    </source>
</reference>
<keyword evidence="2 5" id="KW-0690">Ribosome biogenesis</keyword>
<evidence type="ECO:0000313" key="7">
    <source>
        <dbReference type="EMBL" id="PIP73054.1"/>
    </source>
</evidence>
<keyword evidence="3 5" id="KW-0540">Nuclease</keyword>
<dbReference type="InterPro" id="IPR037027">
    <property type="entry name" value="YqgF/RNaseH-like_dom_sf"/>
</dbReference>
<dbReference type="HAMAP" id="MF_00651">
    <property type="entry name" value="Nuclease_YqgF"/>
    <property type="match status" value="1"/>
</dbReference>
<comment type="similarity">
    <text evidence="5">Belongs to the YqgF HJR family.</text>
</comment>
<protein>
    <recommendedName>
        <fullName evidence="5">Putative pre-16S rRNA nuclease</fullName>
        <ecNumber evidence="5">3.1.-.-</ecNumber>
    </recommendedName>
</protein>
<comment type="caution">
    <text evidence="7">The sequence shown here is derived from an EMBL/GenBank/DDBJ whole genome shotgun (WGS) entry which is preliminary data.</text>
</comment>
<sequence>MISIIWRTATSMKYIGVDYGTKKVGIALSDESGTFAFPHSVVSNERALSRVAALAEEYGVSHIVLGESRELSGKPNPVMAGIAAFEATLRKRGFMTHLEPEYFSTAEAGRTDEREKVRDAQAAAIILQSFLDKQNASA</sequence>
<dbReference type="PANTHER" id="PTHR33317">
    <property type="entry name" value="POLYNUCLEOTIDYL TRANSFERASE, RIBONUCLEASE H-LIKE SUPERFAMILY PROTEIN"/>
    <property type="match status" value="1"/>
</dbReference>
<evidence type="ECO:0000256" key="3">
    <source>
        <dbReference type="ARBA" id="ARBA00022722"/>
    </source>
</evidence>
<dbReference type="CDD" id="cd16964">
    <property type="entry name" value="YqgF"/>
    <property type="match status" value="1"/>
</dbReference>
<dbReference type="GO" id="GO:0005829">
    <property type="term" value="C:cytosol"/>
    <property type="evidence" value="ECO:0007669"/>
    <property type="project" value="TreeGrafter"/>
</dbReference>
<evidence type="ECO:0000256" key="5">
    <source>
        <dbReference type="HAMAP-Rule" id="MF_00651"/>
    </source>
</evidence>
<dbReference type="EC" id="3.1.-.-" evidence="5"/>
<comment type="function">
    <text evidence="5">Could be a nuclease involved in processing of the 5'-end of pre-16S rRNA.</text>
</comment>
<evidence type="ECO:0000259" key="6">
    <source>
        <dbReference type="SMART" id="SM00732"/>
    </source>
</evidence>
<dbReference type="InterPro" id="IPR012337">
    <property type="entry name" value="RNaseH-like_sf"/>
</dbReference>
<proteinExistence type="inferred from homology"/>
<comment type="subcellular location">
    <subcellularLocation>
        <location evidence="5">Cytoplasm</location>
    </subcellularLocation>
</comment>
<dbReference type="Gene3D" id="3.30.420.140">
    <property type="entry name" value="YqgF/RNase H-like domain"/>
    <property type="match status" value="1"/>
</dbReference>
<dbReference type="AlphaFoldDB" id="A0A2H0CT26"/>
<evidence type="ECO:0000256" key="4">
    <source>
        <dbReference type="ARBA" id="ARBA00022801"/>
    </source>
</evidence>
<dbReference type="InterPro" id="IPR005227">
    <property type="entry name" value="YqgF"/>
</dbReference>
<dbReference type="GO" id="GO:0000967">
    <property type="term" value="P:rRNA 5'-end processing"/>
    <property type="evidence" value="ECO:0007669"/>
    <property type="project" value="UniProtKB-UniRule"/>
</dbReference>